<gene>
    <name evidence="2" type="ORF">GSLYS_00003551001</name>
</gene>
<reference evidence="2 3" key="1">
    <citation type="submission" date="2024-04" db="EMBL/GenBank/DDBJ databases">
        <authorList>
            <consortium name="Genoscope - CEA"/>
            <person name="William W."/>
        </authorList>
    </citation>
    <scope>NUCLEOTIDE SEQUENCE [LARGE SCALE GENOMIC DNA]</scope>
</reference>
<feature type="compositionally biased region" description="Acidic residues" evidence="1">
    <location>
        <begin position="12"/>
        <end position="27"/>
    </location>
</feature>
<dbReference type="EMBL" id="CAXITT010000047">
    <property type="protein sequence ID" value="CAL1529396.1"/>
    <property type="molecule type" value="Genomic_DNA"/>
</dbReference>
<feature type="non-terminal residue" evidence="2">
    <location>
        <position position="108"/>
    </location>
</feature>
<accession>A0AAV2H6Q4</accession>
<comment type="caution">
    <text evidence="2">The sequence shown here is derived from an EMBL/GenBank/DDBJ whole genome shotgun (WGS) entry which is preliminary data.</text>
</comment>
<sequence length="108" mass="12779">DGDDYKPTQDVESSDDYSDLTEEEEGRDENLCGASKRKRRHSRNSARRKKPRPPPKYREAVGEDEPTRTKVKRDLSIRQEKDDADPEAYQRRLFKQQKIDRQEAEREA</sequence>
<dbReference type="AlphaFoldDB" id="A0AAV2H6Q4"/>
<evidence type="ECO:0000313" key="3">
    <source>
        <dbReference type="Proteomes" id="UP001497497"/>
    </source>
</evidence>
<feature type="non-terminal residue" evidence="2">
    <location>
        <position position="1"/>
    </location>
</feature>
<proteinExistence type="predicted"/>
<feature type="compositionally biased region" description="Basic and acidic residues" evidence="1">
    <location>
        <begin position="97"/>
        <end position="108"/>
    </location>
</feature>
<feature type="region of interest" description="Disordered" evidence="1">
    <location>
        <begin position="1"/>
        <end position="108"/>
    </location>
</feature>
<protein>
    <submittedName>
        <fullName evidence="2">Uncharacterized protein</fullName>
    </submittedName>
</protein>
<name>A0AAV2H6Q4_LYMST</name>
<feature type="compositionally biased region" description="Basic and acidic residues" evidence="1">
    <location>
        <begin position="56"/>
        <end position="81"/>
    </location>
</feature>
<organism evidence="2 3">
    <name type="scientific">Lymnaea stagnalis</name>
    <name type="common">Great pond snail</name>
    <name type="synonym">Helix stagnalis</name>
    <dbReference type="NCBI Taxonomy" id="6523"/>
    <lineage>
        <taxon>Eukaryota</taxon>
        <taxon>Metazoa</taxon>
        <taxon>Spiralia</taxon>
        <taxon>Lophotrochozoa</taxon>
        <taxon>Mollusca</taxon>
        <taxon>Gastropoda</taxon>
        <taxon>Heterobranchia</taxon>
        <taxon>Euthyneura</taxon>
        <taxon>Panpulmonata</taxon>
        <taxon>Hygrophila</taxon>
        <taxon>Lymnaeoidea</taxon>
        <taxon>Lymnaeidae</taxon>
        <taxon>Lymnaea</taxon>
    </lineage>
</organism>
<feature type="compositionally biased region" description="Basic residues" evidence="1">
    <location>
        <begin position="35"/>
        <end position="55"/>
    </location>
</feature>
<evidence type="ECO:0000256" key="1">
    <source>
        <dbReference type="SAM" id="MobiDB-lite"/>
    </source>
</evidence>
<dbReference type="Proteomes" id="UP001497497">
    <property type="component" value="Unassembled WGS sequence"/>
</dbReference>
<evidence type="ECO:0000313" key="2">
    <source>
        <dbReference type="EMBL" id="CAL1529396.1"/>
    </source>
</evidence>
<keyword evidence="3" id="KW-1185">Reference proteome</keyword>